<dbReference type="Proteomes" id="UP001223390">
    <property type="component" value="Unassembled WGS sequence"/>
</dbReference>
<comment type="similarity">
    <text evidence="1">Belongs to the peptidase S33 family.</text>
</comment>
<name>A0ABT7GRW2_9ACTN</name>
<reference evidence="6 7" key="1">
    <citation type="submission" date="2023-05" db="EMBL/GenBank/DDBJ databases">
        <title>Sequencing and Assembly of Streptomyces sp. NP73.</title>
        <authorList>
            <person name="Konwar A.N."/>
            <person name="Saikia K."/>
            <person name="Thakur D."/>
        </authorList>
    </citation>
    <scope>NUCLEOTIDE SEQUENCE [LARGE SCALE GENOMIC DNA]</scope>
    <source>
        <strain evidence="6 7">NP73</strain>
    </source>
</reference>
<evidence type="ECO:0000256" key="1">
    <source>
        <dbReference type="ARBA" id="ARBA00010088"/>
    </source>
</evidence>
<dbReference type="PANTHER" id="PTHR43248:SF29">
    <property type="entry name" value="TRIPEPTIDYL AMINOPEPTIDASE"/>
    <property type="match status" value="1"/>
</dbReference>
<evidence type="ECO:0000256" key="2">
    <source>
        <dbReference type="ARBA" id="ARBA00022729"/>
    </source>
</evidence>
<evidence type="ECO:0000256" key="3">
    <source>
        <dbReference type="ARBA" id="ARBA00022801"/>
    </source>
</evidence>
<feature type="chain" id="PRO_5046665520" evidence="4">
    <location>
        <begin position="20"/>
        <end position="509"/>
    </location>
</feature>
<evidence type="ECO:0000313" key="7">
    <source>
        <dbReference type="Proteomes" id="UP001223390"/>
    </source>
</evidence>
<gene>
    <name evidence="6" type="ORF">QEZ40_000881</name>
</gene>
<dbReference type="PANTHER" id="PTHR43248">
    <property type="entry name" value="2-SUCCINYL-6-HYDROXY-2,4-CYCLOHEXADIENE-1-CARBOXYLATE SYNTHASE"/>
    <property type="match status" value="1"/>
</dbReference>
<dbReference type="SUPFAM" id="SSF53474">
    <property type="entry name" value="alpha/beta-Hydrolases"/>
    <property type="match status" value="1"/>
</dbReference>
<evidence type="ECO:0000313" key="6">
    <source>
        <dbReference type="EMBL" id="MDK9496347.1"/>
    </source>
</evidence>
<dbReference type="InterPro" id="IPR029058">
    <property type="entry name" value="AB_hydrolase_fold"/>
</dbReference>
<feature type="domain" description="Peptidase S33 tripeptidyl aminopeptidase-like C-terminal" evidence="5">
    <location>
        <begin position="393"/>
        <end position="491"/>
    </location>
</feature>
<dbReference type="InterPro" id="IPR051601">
    <property type="entry name" value="Serine_prot/Carboxylest_S33"/>
</dbReference>
<dbReference type="Gene3D" id="3.40.50.1820">
    <property type="entry name" value="alpha/beta hydrolase"/>
    <property type="match status" value="1"/>
</dbReference>
<evidence type="ECO:0000256" key="4">
    <source>
        <dbReference type="SAM" id="SignalP"/>
    </source>
</evidence>
<keyword evidence="2 4" id="KW-0732">Signal</keyword>
<dbReference type="InterPro" id="IPR013595">
    <property type="entry name" value="Pept_S33_TAP-like_C"/>
</dbReference>
<dbReference type="GO" id="GO:0016787">
    <property type="term" value="F:hydrolase activity"/>
    <property type="evidence" value="ECO:0007669"/>
    <property type="project" value="UniProtKB-KW"/>
</dbReference>
<dbReference type="RefSeq" id="WP_285341891.1">
    <property type="nucleotide sequence ID" value="NZ_JASITI010000012.1"/>
</dbReference>
<comment type="caution">
    <text evidence="6">The sequence shown here is derived from an EMBL/GenBank/DDBJ whole genome shotgun (WGS) entry which is preliminary data.</text>
</comment>
<organism evidence="6 7">
    <name type="scientific">Streptomyces katrae</name>
    <dbReference type="NCBI Taxonomy" id="68223"/>
    <lineage>
        <taxon>Bacteria</taxon>
        <taxon>Bacillati</taxon>
        <taxon>Actinomycetota</taxon>
        <taxon>Actinomycetes</taxon>
        <taxon>Kitasatosporales</taxon>
        <taxon>Streptomycetaceae</taxon>
        <taxon>Streptomyces</taxon>
    </lineage>
</organism>
<keyword evidence="7" id="KW-1185">Reference proteome</keyword>
<keyword evidence="3 6" id="KW-0378">Hydrolase</keyword>
<dbReference type="Pfam" id="PF08386">
    <property type="entry name" value="Abhydrolase_4"/>
    <property type="match status" value="1"/>
</dbReference>
<protein>
    <submittedName>
        <fullName evidence="6">Alpha/beta hydrolase</fullName>
    </submittedName>
</protein>
<sequence>MRPALSLCAAALVATTLGAAGSPPPHPDDPRLARFYGQRIDWGPCPASFEDSMRCGRLTVPLDYGDPARGTVDLALTRFPATGPHRLGSLVLNYGGPGGPGVSALGERIQDLGRTERYRDLAESYDLVAFDPRGVGESAPISCGGALPLKHPDSADGAALLRDTEAAQRACRARSGPVLPYVGTVNVARDLDVLRQALGERKLNYLGWSYGTRIGVVYAAQFPGRTGRMALDGVDTLSDSLADQALETARGQQRAYDAFLDWCAALPGCVFSGVTRTEANERTAALVAELDGRPLAAKGGAKFDGQDLALALENNLYGPSQWPALARGLGALVRERDPSGLLESAAPDEDNVAAAWAAVSCADYPDRGVGGDPVAFQRQLDALRPRFLAASEVFGPGELTEIAYCQGWPAPTDPTSAIHGVEGPPVLLVGGRGDPATPYPWTEQTARVLGNAVVLDHKGEGHTGFGRSRCVTQYVERFLLEGRLPHSTAVCPAEGIDAEGHETVEPPGH</sequence>
<feature type="signal peptide" evidence="4">
    <location>
        <begin position="1"/>
        <end position="19"/>
    </location>
</feature>
<dbReference type="EMBL" id="JASITI010000012">
    <property type="protein sequence ID" value="MDK9496347.1"/>
    <property type="molecule type" value="Genomic_DNA"/>
</dbReference>
<evidence type="ECO:0000259" key="5">
    <source>
        <dbReference type="Pfam" id="PF08386"/>
    </source>
</evidence>
<proteinExistence type="inferred from homology"/>
<accession>A0ABT7GRW2</accession>